<dbReference type="PATRIC" id="fig|768706.3.peg.4154"/>
<evidence type="ECO:0000313" key="1">
    <source>
        <dbReference type="EMBL" id="AET69538.1"/>
    </source>
</evidence>
<dbReference type="EMBL" id="CP003108">
    <property type="protein sequence ID" value="AET69538.1"/>
    <property type="molecule type" value="Genomic_DNA"/>
</dbReference>
<dbReference type="OrthoDB" id="3035462at2"/>
<reference evidence="2" key="1">
    <citation type="submission" date="2011-11" db="EMBL/GenBank/DDBJ databases">
        <title>Complete sequence of Desulfosporosinus orientis DSM 765.</title>
        <authorList>
            <person name="Lucas S."/>
            <person name="Han J."/>
            <person name="Lapidus A."/>
            <person name="Cheng J.-F."/>
            <person name="Goodwin L."/>
            <person name="Pitluck S."/>
            <person name="Peters L."/>
            <person name="Ovchinnikova G."/>
            <person name="Teshima H."/>
            <person name="Detter J.C."/>
            <person name="Han C."/>
            <person name="Tapia R."/>
            <person name="Land M."/>
            <person name="Hauser L."/>
            <person name="Kyrpides N."/>
            <person name="Ivanova N."/>
            <person name="Pagani I."/>
            <person name="Pester M."/>
            <person name="Spring S."/>
            <person name="Ollivier B."/>
            <person name="Rattei T."/>
            <person name="Klenk H.-P."/>
            <person name="Wagner M."/>
            <person name="Loy A."/>
            <person name="Woyke T."/>
        </authorList>
    </citation>
    <scope>NUCLEOTIDE SEQUENCE [LARGE SCALE GENOMIC DNA]</scope>
    <source>
        <strain evidence="2">ATCC 19365 / DSM 765 / NCIMB 8382 / VKM B-1628</strain>
    </source>
</reference>
<evidence type="ECO:0000313" key="2">
    <source>
        <dbReference type="Proteomes" id="UP000006346"/>
    </source>
</evidence>
<protein>
    <submittedName>
        <fullName evidence="1">Uncharacterized protein</fullName>
    </submittedName>
</protein>
<sequence length="84" mass="9720">MDNQKGSMDFTELFPAEFMKHYTQFESIDELLSSGGFSIHSQEDYDAIPDKDIDAHIKKTTNFNSWREMLINALETSRLLRASN</sequence>
<dbReference type="KEGG" id="dor:Desor_4099"/>
<name>G7WH30_DESOD</name>
<dbReference type="RefSeq" id="WP_014186345.1">
    <property type="nucleotide sequence ID" value="NC_016584.1"/>
</dbReference>
<organism evidence="1 2">
    <name type="scientific">Desulfosporosinus orientis (strain ATCC 19365 / DSM 765 / NCIMB 8382 / VKM B-1628 / Singapore I)</name>
    <name type="common">Desulfotomaculum orientis</name>
    <dbReference type="NCBI Taxonomy" id="768706"/>
    <lineage>
        <taxon>Bacteria</taxon>
        <taxon>Bacillati</taxon>
        <taxon>Bacillota</taxon>
        <taxon>Clostridia</taxon>
        <taxon>Eubacteriales</taxon>
        <taxon>Desulfitobacteriaceae</taxon>
        <taxon>Desulfosporosinus</taxon>
    </lineage>
</organism>
<accession>G7WH30</accession>
<dbReference type="Proteomes" id="UP000006346">
    <property type="component" value="Chromosome"/>
</dbReference>
<reference evidence="1 2" key="2">
    <citation type="journal article" date="2012" name="J. Bacteriol.">
        <title>Complete genome sequences of Desulfosporosinus orientis DSM765T, Desulfosporosinus youngiae DSM17734T, Desulfosporosinus meridiei DSM13257T, and Desulfosporosinus acidiphilus DSM22704T.</title>
        <authorList>
            <person name="Pester M."/>
            <person name="Brambilla E."/>
            <person name="Alazard D."/>
            <person name="Rattei T."/>
            <person name="Weinmaier T."/>
            <person name="Han J."/>
            <person name="Lucas S."/>
            <person name="Lapidus A."/>
            <person name="Cheng J.F."/>
            <person name="Goodwin L."/>
            <person name="Pitluck S."/>
            <person name="Peters L."/>
            <person name="Ovchinnikova G."/>
            <person name="Teshima H."/>
            <person name="Detter J.C."/>
            <person name="Han C.S."/>
            <person name="Tapia R."/>
            <person name="Land M.L."/>
            <person name="Hauser L."/>
            <person name="Kyrpides N.C."/>
            <person name="Ivanova N.N."/>
            <person name="Pagani I."/>
            <person name="Huntmann M."/>
            <person name="Wei C.L."/>
            <person name="Davenport K.W."/>
            <person name="Daligault H."/>
            <person name="Chain P.S."/>
            <person name="Chen A."/>
            <person name="Mavromatis K."/>
            <person name="Markowitz V."/>
            <person name="Szeto E."/>
            <person name="Mikhailova N."/>
            <person name="Pati A."/>
            <person name="Wagner M."/>
            <person name="Woyke T."/>
            <person name="Ollivier B."/>
            <person name="Klenk H.P."/>
            <person name="Spring S."/>
            <person name="Loy A."/>
        </authorList>
    </citation>
    <scope>NUCLEOTIDE SEQUENCE [LARGE SCALE GENOMIC DNA]</scope>
    <source>
        <strain evidence="2">ATCC 19365 / DSM 765 / NCIMB 8382 / VKM B-1628</strain>
    </source>
</reference>
<dbReference type="AlphaFoldDB" id="G7WH30"/>
<gene>
    <name evidence="1" type="ordered locus">Desor_4099</name>
</gene>
<dbReference type="STRING" id="768706.Desor_4099"/>
<dbReference type="eggNOG" id="ENOG5033CNB">
    <property type="taxonomic scope" value="Bacteria"/>
</dbReference>
<keyword evidence="2" id="KW-1185">Reference proteome</keyword>
<dbReference type="HOGENOM" id="CLU_145991_2_0_9"/>
<proteinExistence type="predicted"/>